<dbReference type="RefSeq" id="XP_046048933.1">
    <property type="nucleotide sequence ID" value="XM_046193035.1"/>
</dbReference>
<accession>A0A9P9H0Y5</accession>
<keyword evidence="2" id="KW-1185">Reference proteome</keyword>
<name>A0A9P9H0Y5_FUSRE</name>
<protein>
    <submittedName>
        <fullName evidence="1">Uncharacterized protein</fullName>
    </submittedName>
</protein>
<proteinExistence type="predicted"/>
<gene>
    <name evidence="1" type="ORF">BKA55DRAFT_571034</name>
</gene>
<reference evidence="1" key="1">
    <citation type="journal article" date="2021" name="Nat. Commun.">
        <title>Genetic determinants of endophytism in the Arabidopsis root mycobiome.</title>
        <authorList>
            <person name="Mesny F."/>
            <person name="Miyauchi S."/>
            <person name="Thiergart T."/>
            <person name="Pickel B."/>
            <person name="Atanasova L."/>
            <person name="Karlsson M."/>
            <person name="Huettel B."/>
            <person name="Barry K.W."/>
            <person name="Haridas S."/>
            <person name="Chen C."/>
            <person name="Bauer D."/>
            <person name="Andreopoulos W."/>
            <person name="Pangilinan J."/>
            <person name="LaButti K."/>
            <person name="Riley R."/>
            <person name="Lipzen A."/>
            <person name="Clum A."/>
            <person name="Drula E."/>
            <person name="Henrissat B."/>
            <person name="Kohler A."/>
            <person name="Grigoriev I.V."/>
            <person name="Martin F.M."/>
            <person name="Hacquard S."/>
        </authorList>
    </citation>
    <scope>NUCLEOTIDE SEQUENCE</scope>
    <source>
        <strain evidence="1">MPI-CAGE-AT-0023</strain>
    </source>
</reference>
<evidence type="ECO:0000313" key="1">
    <source>
        <dbReference type="EMBL" id="KAH7249138.1"/>
    </source>
</evidence>
<comment type="caution">
    <text evidence="1">The sequence shown here is derived from an EMBL/GenBank/DDBJ whole genome shotgun (WGS) entry which is preliminary data.</text>
</comment>
<dbReference type="Proteomes" id="UP000720189">
    <property type="component" value="Unassembled WGS sequence"/>
</dbReference>
<dbReference type="OrthoDB" id="10589924at2759"/>
<dbReference type="GeneID" id="70222989"/>
<evidence type="ECO:0000313" key="2">
    <source>
        <dbReference type="Proteomes" id="UP000720189"/>
    </source>
</evidence>
<dbReference type="AlphaFoldDB" id="A0A9P9H0Y5"/>
<sequence length="155" mass="17287">MACFVRTFRRNIYRQHHQIKVDTAFSFLFFLLSPSISVSIHPPKKNVSLWVWALTVPDLEMLCLVPYLTLDHASKASFFQDRSSGPAPTGSSRAGTETFTSITICFFKSPLTSALFDKVTANSRQAACNPCNCGGCLVTTCLINIDDNDWGKKRE</sequence>
<dbReference type="EMBL" id="JAGMUX010000009">
    <property type="protein sequence ID" value="KAH7249138.1"/>
    <property type="molecule type" value="Genomic_DNA"/>
</dbReference>
<organism evidence="1 2">
    <name type="scientific">Fusarium redolens</name>
    <dbReference type="NCBI Taxonomy" id="48865"/>
    <lineage>
        <taxon>Eukaryota</taxon>
        <taxon>Fungi</taxon>
        <taxon>Dikarya</taxon>
        <taxon>Ascomycota</taxon>
        <taxon>Pezizomycotina</taxon>
        <taxon>Sordariomycetes</taxon>
        <taxon>Hypocreomycetidae</taxon>
        <taxon>Hypocreales</taxon>
        <taxon>Nectriaceae</taxon>
        <taxon>Fusarium</taxon>
        <taxon>Fusarium redolens species complex</taxon>
    </lineage>
</organism>